<dbReference type="GO" id="GO:0046872">
    <property type="term" value="F:metal ion binding"/>
    <property type="evidence" value="ECO:0007669"/>
    <property type="project" value="UniProtKB-KW"/>
</dbReference>
<dbReference type="SUPFAM" id="SSF47741">
    <property type="entry name" value="CO dehydrogenase ISP C-domain like"/>
    <property type="match status" value="1"/>
</dbReference>
<feature type="domain" description="2Fe-2S ferredoxin-type" evidence="5">
    <location>
        <begin position="19"/>
        <end position="95"/>
    </location>
</feature>
<organism evidence="6">
    <name type="scientific">marine metagenome</name>
    <dbReference type="NCBI Taxonomy" id="408172"/>
    <lineage>
        <taxon>unclassified sequences</taxon>
        <taxon>metagenomes</taxon>
        <taxon>ecological metagenomes</taxon>
    </lineage>
</organism>
<keyword evidence="1" id="KW-0001">2Fe-2S</keyword>
<sequence>VVSSEALRLLSVGGVRIERIIQFQVDGRDVDVVDDDGSLLEALRDRLGVRSVKDGCSPQGQCGCCTVLIDDAPRVACVTPLRRVSGRIVTTVDGLTEQERRRWSHAFVAHGAAQCGFCTPGIVCRFVGHERKGADLGRRETVDRALSAHLCRCTGWQTIREAAAETSVDLPVRDLGPASRQATVEAGRPQTVGPEVILGHGGFADDTAPLDALVAVRSENGWVTAASLQEARANVGKVQGRRTSLVSSPPLELPEGDWAVALRTRWVEPAYLEIDASWCPPGGEAADPIANGGAFGGKIGGEVADAARTLARKHDAPVRALWSREDAVRYGVKRPPLAAGLHSDGSGIVRVARTAGIAALIQSVLPDCEVEEVAVPGPPTSSSLRAAGWAEAEMLRTALDGKTRWVQSPSGGRAKAEILDGTIRVEVDVGEPLDWVMLRSYCIGAAHMGFSWVTSESIAVDNHGDVHDLTVRSLGVVSSSETPNIEVVSIGEGEIRPAGEAVFAAVAAATWLYRGCPVDLPTG</sequence>
<keyword evidence="4" id="KW-0411">Iron-sulfur</keyword>
<dbReference type="Pfam" id="PF01799">
    <property type="entry name" value="Fer2_2"/>
    <property type="match status" value="1"/>
</dbReference>
<dbReference type="InterPro" id="IPR037165">
    <property type="entry name" value="AldOxase/xan_DH_Mopterin-bd_sf"/>
</dbReference>
<dbReference type="Gene3D" id="3.30.365.10">
    <property type="entry name" value="Aldehyde oxidase/xanthine dehydrogenase, molybdopterin binding domain"/>
    <property type="match status" value="2"/>
</dbReference>
<dbReference type="Gene3D" id="3.10.20.30">
    <property type="match status" value="1"/>
</dbReference>
<dbReference type="GO" id="GO:0051537">
    <property type="term" value="F:2 iron, 2 sulfur cluster binding"/>
    <property type="evidence" value="ECO:0007669"/>
    <property type="project" value="UniProtKB-KW"/>
</dbReference>
<reference evidence="6" key="1">
    <citation type="submission" date="2018-05" db="EMBL/GenBank/DDBJ databases">
        <authorList>
            <person name="Lanie J.A."/>
            <person name="Ng W.-L."/>
            <person name="Kazmierczak K.M."/>
            <person name="Andrzejewski T.M."/>
            <person name="Davidsen T.M."/>
            <person name="Wayne K.J."/>
            <person name="Tettelin H."/>
            <person name="Glass J.I."/>
            <person name="Rusch D."/>
            <person name="Podicherti R."/>
            <person name="Tsui H.-C.T."/>
            <person name="Winkler M.E."/>
        </authorList>
    </citation>
    <scope>NUCLEOTIDE SEQUENCE</scope>
</reference>
<dbReference type="InterPro" id="IPR002888">
    <property type="entry name" value="2Fe-2S-bd"/>
</dbReference>
<keyword evidence="2" id="KW-0479">Metal-binding</keyword>
<dbReference type="AlphaFoldDB" id="A0A381NXT2"/>
<proteinExistence type="predicted"/>
<accession>A0A381NXT2</accession>
<dbReference type="PANTHER" id="PTHR44379">
    <property type="entry name" value="OXIDOREDUCTASE WITH IRON-SULFUR SUBUNIT"/>
    <property type="match status" value="1"/>
</dbReference>
<dbReference type="PROSITE" id="PS51085">
    <property type="entry name" value="2FE2S_FER_2"/>
    <property type="match status" value="1"/>
</dbReference>
<name>A0A381NXT2_9ZZZZ</name>
<evidence type="ECO:0000259" key="5">
    <source>
        <dbReference type="PROSITE" id="PS51085"/>
    </source>
</evidence>
<dbReference type="SUPFAM" id="SSF56003">
    <property type="entry name" value="Molybdenum cofactor-binding domain"/>
    <property type="match status" value="1"/>
</dbReference>
<dbReference type="GO" id="GO:0016491">
    <property type="term" value="F:oxidoreductase activity"/>
    <property type="evidence" value="ECO:0007669"/>
    <property type="project" value="InterPro"/>
</dbReference>
<evidence type="ECO:0000256" key="4">
    <source>
        <dbReference type="ARBA" id="ARBA00023014"/>
    </source>
</evidence>
<dbReference type="PANTHER" id="PTHR44379:SF8">
    <property type="entry name" value="XANTHINE DEHYDROGENASE IRON-SULFUR-BINDING SUBUNIT XDHC-RELATED"/>
    <property type="match status" value="1"/>
</dbReference>
<gene>
    <name evidence="6" type="ORF">METZ01_LOCUS12081</name>
</gene>
<dbReference type="SUPFAM" id="SSF54292">
    <property type="entry name" value="2Fe-2S ferredoxin-like"/>
    <property type="match status" value="1"/>
</dbReference>
<keyword evidence="3" id="KW-0408">Iron</keyword>
<protein>
    <recommendedName>
        <fullName evidence="5">2Fe-2S ferredoxin-type domain-containing protein</fullName>
    </recommendedName>
</protein>
<evidence type="ECO:0000256" key="2">
    <source>
        <dbReference type="ARBA" id="ARBA00022723"/>
    </source>
</evidence>
<dbReference type="InterPro" id="IPR036010">
    <property type="entry name" value="2Fe-2S_ferredoxin-like_sf"/>
</dbReference>
<dbReference type="InterPro" id="IPR051452">
    <property type="entry name" value="Diverse_Oxidoreductases"/>
</dbReference>
<feature type="non-terminal residue" evidence="6">
    <location>
        <position position="1"/>
    </location>
</feature>
<dbReference type="Pfam" id="PF00111">
    <property type="entry name" value="Fer2"/>
    <property type="match status" value="1"/>
</dbReference>
<dbReference type="EMBL" id="UINC01000666">
    <property type="protein sequence ID" value="SUZ59227.1"/>
    <property type="molecule type" value="Genomic_DNA"/>
</dbReference>
<evidence type="ECO:0000313" key="6">
    <source>
        <dbReference type="EMBL" id="SUZ59227.1"/>
    </source>
</evidence>
<evidence type="ECO:0000256" key="1">
    <source>
        <dbReference type="ARBA" id="ARBA00022714"/>
    </source>
</evidence>
<dbReference type="InterPro" id="IPR036884">
    <property type="entry name" value="2Fe-2S-bd_dom_sf"/>
</dbReference>
<dbReference type="InterPro" id="IPR012675">
    <property type="entry name" value="Beta-grasp_dom_sf"/>
</dbReference>
<dbReference type="InterPro" id="IPR001041">
    <property type="entry name" value="2Fe-2S_ferredoxin-type"/>
</dbReference>
<evidence type="ECO:0000256" key="3">
    <source>
        <dbReference type="ARBA" id="ARBA00023004"/>
    </source>
</evidence>
<dbReference type="Gene3D" id="1.10.150.120">
    <property type="entry name" value="[2Fe-2S]-binding domain"/>
    <property type="match status" value="1"/>
</dbReference>